<dbReference type="GO" id="GO:0008296">
    <property type="term" value="F:3'-5'-DNA exonuclease activity"/>
    <property type="evidence" value="ECO:0007669"/>
    <property type="project" value="InterPro"/>
</dbReference>
<feature type="region of interest" description="Disordered" evidence="19">
    <location>
        <begin position="1549"/>
        <end position="1757"/>
    </location>
</feature>
<comment type="similarity">
    <text evidence="5">Belongs to the TCP11 family.</text>
</comment>
<reference evidence="21 22" key="1">
    <citation type="journal article" date="2024" name="Front Chem Biol">
        <title>Unveiling the potential of Daldinia eschscholtzii MFLUCC 19-0629 through bioactivity and bioinformatics studies for enhanced sustainable agriculture production.</title>
        <authorList>
            <person name="Brooks S."/>
            <person name="Weaver J.A."/>
            <person name="Klomchit A."/>
            <person name="Alharthi S.A."/>
            <person name="Onlamun T."/>
            <person name="Nurani R."/>
            <person name="Vong T.K."/>
            <person name="Alberti F."/>
            <person name="Greco C."/>
        </authorList>
    </citation>
    <scope>NUCLEOTIDE SEQUENCE [LARGE SCALE GENOMIC DNA]</scope>
    <source>
        <strain evidence="21">MFLUCC 19-0629</strain>
    </source>
</reference>
<dbReference type="GO" id="GO:0035861">
    <property type="term" value="C:site of double-strand break"/>
    <property type="evidence" value="ECO:0007669"/>
    <property type="project" value="TreeGrafter"/>
</dbReference>
<evidence type="ECO:0000256" key="11">
    <source>
        <dbReference type="ARBA" id="ARBA00022801"/>
    </source>
</evidence>
<evidence type="ECO:0000256" key="1">
    <source>
        <dbReference type="ARBA" id="ARBA00001936"/>
    </source>
</evidence>
<comment type="caution">
    <text evidence="21">The sequence shown here is derived from an EMBL/GenBank/DDBJ whole genome shotgun (WGS) entry which is preliminary data.</text>
</comment>
<dbReference type="GO" id="GO:0030145">
    <property type="term" value="F:manganese ion binding"/>
    <property type="evidence" value="ECO:0007669"/>
    <property type="project" value="InterPro"/>
</dbReference>
<feature type="compositionally biased region" description="Basic and acidic residues" evidence="19">
    <location>
        <begin position="1557"/>
        <end position="1572"/>
    </location>
</feature>
<dbReference type="InterPro" id="IPR004843">
    <property type="entry name" value="Calcineurin-like_PHP"/>
</dbReference>
<dbReference type="InterPro" id="IPR007281">
    <property type="entry name" value="Mre11_DNA-bd"/>
</dbReference>
<feature type="region of interest" description="Disordered" evidence="19">
    <location>
        <begin position="345"/>
        <end position="365"/>
    </location>
</feature>
<feature type="compositionally biased region" description="Low complexity" evidence="19">
    <location>
        <begin position="1687"/>
        <end position="1718"/>
    </location>
</feature>
<evidence type="ECO:0000256" key="8">
    <source>
        <dbReference type="ARBA" id="ARBA00022723"/>
    </source>
</evidence>
<comment type="similarity">
    <text evidence="4 18">Belongs to the MRE11/RAD32 family.</text>
</comment>
<feature type="region of interest" description="Disordered" evidence="19">
    <location>
        <begin position="501"/>
        <end position="523"/>
    </location>
</feature>
<dbReference type="Pfam" id="PF05794">
    <property type="entry name" value="Tcp11"/>
    <property type="match status" value="1"/>
</dbReference>
<dbReference type="GO" id="GO:0007095">
    <property type="term" value="P:mitotic G2 DNA damage checkpoint signaling"/>
    <property type="evidence" value="ECO:0007669"/>
    <property type="project" value="TreeGrafter"/>
</dbReference>
<evidence type="ECO:0000256" key="17">
    <source>
        <dbReference type="ARBA" id="ARBA00064981"/>
    </source>
</evidence>
<evidence type="ECO:0000256" key="5">
    <source>
        <dbReference type="ARBA" id="ARBA00010954"/>
    </source>
</evidence>
<feature type="domain" description="Mre11 DNA-binding" evidence="20">
    <location>
        <begin position="1313"/>
        <end position="1490"/>
    </location>
</feature>
<evidence type="ECO:0000256" key="18">
    <source>
        <dbReference type="RuleBase" id="RU003447"/>
    </source>
</evidence>
<dbReference type="Pfam" id="PF00149">
    <property type="entry name" value="Metallophos"/>
    <property type="match status" value="1"/>
</dbReference>
<evidence type="ECO:0000313" key="22">
    <source>
        <dbReference type="Proteomes" id="UP001369815"/>
    </source>
</evidence>
<evidence type="ECO:0000256" key="12">
    <source>
        <dbReference type="ARBA" id="ARBA00022839"/>
    </source>
</evidence>
<feature type="compositionally biased region" description="Basic and acidic residues" evidence="19">
    <location>
        <begin position="505"/>
        <end position="523"/>
    </location>
</feature>
<dbReference type="InterPro" id="IPR008862">
    <property type="entry name" value="Tcp11"/>
</dbReference>
<dbReference type="InterPro" id="IPR029052">
    <property type="entry name" value="Metallo-depent_PP-like"/>
</dbReference>
<evidence type="ECO:0000256" key="10">
    <source>
        <dbReference type="ARBA" id="ARBA00022763"/>
    </source>
</evidence>
<proteinExistence type="inferred from homology"/>
<dbReference type="PANTHER" id="PTHR10139">
    <property type="entry name" value="DOUBLE-STRAND BREAK REPAIR PROTEIN MRE11"/>
    <property type="match status" value="1"/>
</dbReference>
<evidence type="ECO:0000256" key="6">
    <source>
        <dbReference type="ARBA" id="ARBA00022454"/>
    </source>
</evidence>
<dbReference type="GO" id="GO:0031573">
    <property type="term" value="P:mitotic intra-S DNA damage checkpoint signaling"/>
    <property type="evidence" value="ECO:0007669"/>
    <property type="project" value="TreeGrafter"/>
</dbReference>
<evidence type="ECO:0000256" key="9">
    <source>
        <dbReference type="ARBA" id="ARBA00022759"/>
    </source>
</evidence>
<keyword evidence="8" id="KW-0479">Metal-binding</keyword>
<protein>
    <recommendedName>
        <fullName evidence="20">Mre11 DNA-binding domain-containing protein</fullName>
    </recommendedName>
</protein>
<sequence>MRRASVDLTDPSRNIEESIGTPDPTSIDSDLDMNMTTDEEGVRIYTPPPHIAARFYRPSQNRRKESAASSRRNSISSAHSRSSHGFNHHGGPQSKYIAQQMRRASILEDRKARLADRAAHAEKVRLRAAMAKVAQQKISNMEERALAAAQAREKNLAEIVAACAEEVKRAKAVAESMKEKREQELRKLRSQMEERLAEAERRREELRSRHIAKRSRGQSLMTKRSDTSSLQEEEQESSSMSDVVLMSEDVAASKIQWWWRGVMRRIAVRQFSELGLNIDSVRDTSFEQVTELLAQEKVLLLTSRVLRICGLQEGEPGSVDEMTAVRTFLSAFLILGHPTQVLSNKDHRGEQEQVGSSQGQPIPHDDLANPQLQDLVGKARDLLISFENILSRLTSMNNYTVPPALQAALPESYATFHNAFIAWKARDSNALVEVMILQFVELDAILETVKDRTEEAVAESYRQSIKDNQLMLMVRIKRLAGAERGKKMIFDAVKQARKARAAKKPAGDMKPRATEHALTDDKSVGGNASADHVVSSQLQTLTPPATPLREKELKFNISQPSYPPILPDNRVIVHELAINREYRIEYQHFQEQHKLRMDPLFQDLKTGPRDEEKEFHYLMIMANYIRDRLQHLVKPGSSMYNFIGEILDTEVSQQQFLAGSFSYERFFSSMGSLLPKLCAPVRDDEVKDLVQNKLSQGDVVDRLEALLSFIDTMLYDYANYMLQVAAPSLVEHASAYETKRFAEELENGTITLQRAEASWRNARNKVHAEVSRRDPEGINHPRSRPTPDKIYWQMLLDEFTQPSPSDETVPEPLALDVKRRARIGHQTMRIVTAGAILLQCKNMLKRDVRAPWRTEAGRILTVLESLDDDSKPLPQSTATHGIMAALEAGRSMPTATKTHLQALVTKVLAASMDAKRDNTDPREPVLKLLLTRIRGHILARLQAGSASEKVKATSTAGEKLASLGLPEFVEKVREIVDEIVKVGVVDREAHGVWWEEVAEKVNRENSVAPPAAAILKQVQVQADHIRNTDPDTIRILVATDNHVGYEERDPIRGDDSWKSFDEIMNLARKEDVDMVLLAGDLFHDNKPSRKAMFQVMRSLRKNCLGNKPCEIQFLSDANEVFQGAFGHVNYEDPDINISIPVFSIHGNHDDPSGEGNFCSLDLLQVAGLVNYFGRVPRADDIEAKPVLLQKGMTKLALYGISNVRDERMFRTFRDHNVKWFRPNQQSNDWFNLLAVHQNHHAHTATGYLPENMLPEWLDLVVWGHEHECLIDPSHNPETGFHVMQPGSSVATSLVPGEAVAKHVAVVSITGREFKVEKHRLKTVRPFMTAEIILANDKRFKGLDKKKENRQELTRKLMDVVEELIEEANAEWESIQEGDSLDGERPLPLIRLKVEYTAPEGGHYDIENPQRFSNRFQGKVANTNDVVYFYRKKTAQRRTAKDTEMSEELLAALDEMDNIKVGKLVEEFLSAQAQSLKILPQAPFGDAVTQFVDKDDKHAMESFVSESLSEQVRQMLLLEGDDADPENVLAAMGTIKQSLENQFNAGNLKQAKRRKYKPKPDLWDSDLDGHWEDQPEAIDNGTTVSETKSETAQPKGRGRKAVQVIEDDDEDMEDVEPQAPAPKTRGRGRPAASATAAKPKPTPAKKAPAKGRGRKAQVFEQSDEEEEEDVVMDDDDFDPPPPPKRTTARATPARAASTRSSQTSRAASSTTTSKAAPKTRQTKLNFSQKATQQEPLEISDDEISDDFESVPETRTRRR</sequence>
<dbReference type="NCBIfam" id="TIGR00583">
    <property type="entry name" value="mre11"/>
    <property type="match status" value="1"/>
</dbReference>
<dbReference type="CDD" id="cd00840">
    <property type="entry name" value="MPP_Mre11_N"/>
    <property type="match status" value="1"/>
</dbReference>
<comment type="subunit">
    <text evidence="17">Component of the MRN complex composed of two heterodimers RAD50 and MRE11 associated with a single NBS1.</text>
</comment>
<dbReference type="GO" id="GO:0000724">
    <property type="term" value="P:double-strand break repair via homologous recombination"/>
    <property type="evidence" value="ECO:0007669"/>
    <property type="project" value="TreeGrafter"/>
</dbReference>
<evidence type="ECO:0000256" key="2">
    <source>
        <dbReference type="ARBA" id="ARBA00004123"/>
    </source>
</evidence>
<evidence type="ECO:0000256" key="15">
    <source>
        <dbReference type="ARBA" id="ARBA00023242"/>
    </source>
</evidence>
<keyword evidence="16 18" id="KW-0469">Meiosis</keyword>
<gene>
    <name evidence="21" type="ORF">Daesc_003051</name>
</gene>
<dbReference type="GO" id="GO:0030870">
    <property type="term" value="C:Mre11 complex"/>
    <property type="evidence" value="ECO:0007669"/>
    <property type="project" value="InterPro"/>
</dbReference>
<keyword evidence="7 18" id="KW-0540">Nuclease</keyword>
<keyword evidence="11 18" id="KW-0378">Hydrolase</keyword>
<organism evidence="21 22">
    <name type="scientific">Daldinia eschscholtzii</name>
    <dbReference type="NCBI Taxonomy" id="292717"/>
    <lineage>
        <taxon>Eukaryota</taxon>
        <taxon>Fungi</taxon>
        <taxon>Dikarya</taxon>
        <taxon>Ascomycota</taxon>
        <taxon>Pezizomycotina</taxon>
        <taxon>Sordariomycetes</taxon>
        <taxon>Xylariomycetidae</taxon>
        <taxon>Xylariales</taxon>
        <taxon>Hypoxylaceae</taxon>
        <taxon>Daldinia</taxon>
    </lineage>
</organism>
<keyword evidence="10 18" id="KW-0227">DNA damage</keyword>
<keyword evidence="14 18" id="KW-0464">Manganese</keyword>
<keyword evidence="9 18" id="KW-0255">Endonuclease</keyword>
<feature type="region of interest" description="Disordered" evidence="19">
    <location>
        <begin position="200"/>
        <end position="240"/>
    </location>
</feature>
<dbReference type="FunFam" id="3.60.21.10:FF:000011">
    <property type="entry name" value="Double-strand break repair protein"/>
    <property type="match status" value="1"/>
</dbReference>
<dbReference type="InterPro" id="IPR038487">
    <property type="entry name" value="Mre11_capping_dom"/>
</dbReference>
<evidence type="ECO:0000313" key="21">
    <source>
        <dbReference type="EMBL" id="KAK6955414.1"/>
    </source>
</evidence>
<feature type="compositionally biased region" description="Acidic residues" evidence="19">
    <location>
        <begin position="1604"/>
        <end position="1615"/>
    </location>
</feature>
<dbReference type="Pfam" id="PF04152">
    <property type="entry name" value="Mre11_DNA_bind"/>
    <property type="match status" value="1"/>
</dbReference>
<dbReference type="GO" id="GO:0042138">
    <property type="term" value="P:meiotic DNA double-strand break formation"/>
    <property type="evidence" value="ECO:0007669"/>
    <property type="project" value="TreeGrafter"/>
</dbReference>
<feature type="compositionally biased region" description="Acidic residues" evidence="19">
    <location>
        <begin position="1736"/>
        <end position="1748"/>
    </location>
</feature>
<feature type="compositionally biased region" description="Acidic residues" evidence="19">
    <location>
        <begin position="1660"/>
        <end position="1677"/>
    </location>
</feature>
<dbReference type="Proteomes" id="UP001369815">
    <property type="component" value="Unassembled WGS sequence"/>
</dbReference>
<evidence type="ECO:0000256" key="16">
    <source>
        <dbReference type="ARBA" id="ARBA00023254"/>
    </source>
</evidence>
<dbReference type="GO" id="GO:0006303">
    <property type="term" value="P:double-strand break repair via nonhomologous end joining"/>
    <property type="evidence" value="ECO:0007669"/>
    <property type="project" value="TreeGrafter"/>
</dbReference>
<evidence type="ECO:0000259" key="20">
    <source>
        <dbReference type="SMART" id="SM01347"/>
    </source>
</evidence>
<feature type="compositionally biased region" description="Low complexity" evidence="19">
    <location>
        <begin position="67"/>
        <end position="80"/>
    </location>
</feature>
<dbReference type="InterPro" id="IPR041796">
    <property type="entry name" value="Mre11_N"/>
</dbReference>
<feature type="region of interest" description="Disordered" evidence="19">
    <location>
        <begin position="1"/>
        <end position="93"/>
    </location>
</feature>
<dbReference type="GO" id="GO:0097552">
    <property type="term" value="P:mitochondrial double-strand break repair via homologous recombination"/>
    <property type="evidence" value="ECO:0007669"/>
    <property type="project" value="TreeGrafter"/>
</dbReference>
<feature type="compositionally biased region" description="Polar residues" evidence="19">
    <location>
        <begin position="1721"/>
        <end position="1733"/>
    </location>
</feature>
<feature type="compositionally biased region" description="Polar residues" evidence="19">
    <location>
        <begin position="1579"/>
        <end position="1591"/>
    </location>
</feature>
<name>A0AAX6MSD5_9PEZI</name>
<keyword evidence="15 18" id="KW-0539">Nucleus</keyword>
<dbReference type="GO" id="GO:0000723">
    <property type="term" value="P:telomere maintenance"/>
    <property type="evidence" value="ECO:0007669"/>
    <property type="project" value="TreeGrafter"/>
</dbReference>
<comment type="cofactor">
    <cofactor evidence="1">
        <name>Mn(2+)</name>
        <dbReference type="ChEBI" id="CHEBI:29035"/>
    </cofactor>
</comment>
<dbReference type="EMBL" id="JBANMG010000003">
    <property type="protein sequence ID" value="KAK6955414.1"/>
    <property type="molecule type" value="Genomic_DNA"/>
</dbReference>
<comment type="subcellular location">
    <subcellularLocation>
        <location evidence="3">Chromosome</location>
    </subcellularLocation>
    <subcellularLocation>
        <location evidence="2">Nucleus</location>
    </subcellularLocation>
</comment>
<dbReference type="Gene3D" id="3.60.21.10">
    <property type="match status" value="1"/>
</dbReference>
<dbReference type="SUPFAM" id="SSF56300">
    <property type="entry name" value="Metallo-dependent phosphatases"/>
    <property type="match status" value="1"/>
</dbReference>
<evidence type="ECO:0000256" key="7">
    <source>
        <dbReference type="ARBA" id="ARBA00022722"/>
    </source>
</evidence>
<evidence type="ECO:0000256" key="19">
    <source>
        <dbReference type="SAM" id="MobiDB-lite"/>
    </source>
</evidence>
<keyword evidence="13 18" id="KW-0234">DNA repair</keyword>
<keyword evidence="6" id="KW-0158">Chromosome</keyword>
<dbReference type="GO" id="GO:0000014">
    <property type="term" value="F:single-stranded DNA endodeoxyribonuclease activity"/>
    <property type="evidence" value="ECO:0007669"/>
    <property type="project" value="TreeGrafter"/>
</dbReference>
<feature type="compositionally biased region" description="Low complexity" evidence="19">
    <location>
        <begin position="1628"/>
        <end position="1638"/>
    </location>
</feature>
<dbReference type="Gene3D" id="3.30.110.110">
    <property type="entry name" value="Mre11, capping domain"/>
    <property type="match status" value="1"/>
</dbReference>
<evidence type="ECO:0000256" key="13">
    <source>
        <dbReference type="ARBA" id="ARBA00023204"/>
    </source>
</evidence>
<evidence type="ECO:0000256" key="14">
    <source>
        <dbReference type="ARBA" id="ARBA00023211"/>
    </source>
</evidence>
<dbReference type="PANTHER" id="PTHR10139:SF1">
    <property type="entry name" value="DOUBLE-STRAND BREAK REPAIR PROTEIN MRE11"/>
    <property type="match status" value="1"/>
</dbReference>
<keyword evidence="12 18" id="KW-0269">Exonuclease</keyword>
<dbReference type="InterPro" id="IPR003701">
    <property type="entry name" value="Mre11"/>
</dbReference>
<evidence type="ECO:0000256" key="4">
    <source>
        <dbReference type="ARBA" id="ARBA00009028"/>
    </source>
</evidence>
<keyword evidence="22" id="KW-1185">Reference proteome</keyword>
<accession>A0AAX6MSD5</accession>
<evidence type="ECO:0000256" key="3">
    <source>
        <dbReference type="ARBA" id="ARBA00004286"/>
    </source>
</evidence>
<dbReference type="SMART" id="SM01347">
    <property type="entry name" value="Mre11_DNA_bind"/>
    <property type="match status" value="1"/>
</dbReference>